<reference evidence="2" key="1">
    <citation type="journal article" date="2019" name="Int. J. Syst. Evol. Microbiol.">
        <title>The Global Catalogue of Microorganisms (GCM) 10K type strain sequencing project: providing services to taxonomists for standard genome sequencing and annotation.</title>
        <authorList>
            <consortium name="The Broad Institute Genomics Platform"/>
            <consortium name="The Broad Institute Genome Sequencing Center for Infectious Disease"/>
            <person name="Wu L."/>
            <person name="Ma J."/>
        </authorList>
    </citation>
    <scope>NUCLEOTIDE SEQUENCE [LARGE SCALE GENOMIC DNA]</scope>
    <source>
        <strain evidence="2">CGMCC 4.7241</strain>
    </source>
</reference>
<evidence type="ECO:0000313" key="1">
    <source>
        <dbReference type="EMBL" id="MFC3766127.1"/>
    </source>
</evidence>
<evidence type="ECO:0000313" key="2">
    <source>
        <dbReference type="Proteomes" id="UP001595699"/>
    </source>
</evidence>
<gene>
    <name evidence="1" type="ORF">ACFOUW_35215</name>
</gene>
<dbReference type="Proteomes" id="UP001595699">
    <property type="component" value="Unassembled WGS sequence"/>
</dbReference>
<accession>A0ABV7YM58</accession>
<dbReference type="EMBL" id="JBHRZH010000049">
    <property type="protein sequence ID" value="MFC3766127.1"/>
    <property type="molecule type" value="Genomic_DNA"/>
</dbReference>
<protein>
    <submittedName>
        <fullName evidence="1">Uncharacterized protein</fullName>
    </submittedName>
</protein>
<organism evidence="1 2">
    <name type="scientific">Tenggerimyces flavus</name>
    <dbReference type="NCBI Taxonomy" id="1708749"/>
    <lineage>
        <taxon>Bacteria</taxon>
        <taxon>Bacillati</taxon>
        <taxon>Actinomycetota</taxon>
        <taxon>Actinomycetes</taxon>
        <taxon>Propionibacteriales</taxon>
        <taxon>Nocardioidaceae</taxon>
        <taxon>Tenggerimyces</taxon>
    </lineage>
</organism>
<proteinExistence type="predicted"/>
<sequence length="179" mass="20069">MSPARRFEDKAVPGSVYEPRSAAALGREFPYRLATVCYFEVQTDGTVLWGGGRESYDRAVAGESRLFAVWPGEWSSHLFLIDDLEVFARAVGIVYDPKWTGLAEHRHEVTWSIREEQPKSRGAYVTVDVRLDCGCEILELDTFAQHLRDQQGWEVATSGAWGGSGGKHHVRVRRKSLGS</sequence>
<name>A0ABV7YM58_9ACTN</name>
<dbReference type="RefSeq" id="WP_205120444.1">
    <property type="nucleotide sequence ID" value="NZ_JAFBCM010000001.1"/>
</dbReference>
<keyword evidence="2" id="KW-1185">Reference proteome</keyword>
<comment type="caution">
    <text evidence="1">The sequence shown here is derived from an EMBL/GenBank/DDBJ whole genome shotgun (WGS) entry which is preliminary data.</text>
</comment>